<name>A0A2S5DB15_9NEIS</name>
<reference evidence="3" key="1">
    <citation type="submission" date="2018-02" db="EMBL/GenBank/DDBJ databases">
        <authorList>
            <person name="O'Hara-Hanley K."/>
            <person name="Soby S."/>
        </authorList>
    </citation>
    <scope>NUCLEOTIDE SEQUENCE [LARGE SCALE GENOMIC DNA]</scope>
    <source>
        <strain evidence="3">MWU14-2602</strain>
    </source>
</reference>
<evidence type="ECO:0000313" key="2">
    <source>
        <dbReference type="EMBL" id="POZ60253.1"/>
    </source>
</evidence>
<accession>A0A2S5DB15</accession>
<dbReference type="InterPro" id="IPR014030">
    <property type="entry name" value="Ketoacyl_synth_N"/>
</dbReference>
<sequence length="224" mass="24010">MHHSLHFSIDHLIRWPSPDAVDNQAVSPPLPQVPAMQRRRMSPLCKAALHAAFALPAECGDTPLIFASRYGDIERSIELLQQLAAGEPLSPTQFSLSVHNAIAALHGILTAHTGQYTAIAAAEETVEAAFCEALGLLADGAPAVRLIVCDAPLPAPYADYQDGAEPLHAWGCVIRAAQDGPRLSLSAAAAGLADDGDPWRFLSGDATSHYHRCGRATWFWQRHG</sequence>
<dbReference type="Pfam" id="PF13723">
    <property type="entry name" value="Ketoacyl-synt_2"/>
    <property type="match status" value="1"/>
</dbReference>
<dbReference type="RefSeq" id="WP_103904340.1">
    <property type="nucleotide sequence ID" value="NZ_PQWB01000152.1"/>
</dbReference>
<gene>
    <name evidence="2" type="ORF">C2I19_19895</name>
</gene>
<evidence type="ECO:0000313" key="3">
    <source>
        <dbReference type="Proteomes" id="UP000237082"/>
    </source>
</evidence>
<evidence type="ECO:0000259" key="1">
    <source>
        <dbReference type="Pfam" id="PF13723"/>
    </source>
</evidence>
<dbReference type="Proteomes" id="UP000237082">
    <property type="component" value="Unassembled WGS sequence"/>
</dbReference>
<dbReference type="EMBL" id="PQWB01000152">
    <property type="protein sequence ID" value="POZ60253.1"/>
    <property type="molecule type" value="Genomic_DNA"/>
</dbReference>
<feature type="domain" description="Beta-ketoacyl synthase-like N-terminal" evidence="1">
    <location>
        <begin position="15"/>
        <end position="189"/>
    </location>
</feature>
<comment type="caution">
    <text evidence="2">The sequence shown here is derived from an EMBL/GenBank/DDBJ whole genome shotgun (WGS) entry which is preliminary data.</text>
</comment>
<organism evidence="2 3">
    <name type="scientific">Chromobacterium alticapitis</name>
    <dbReference type="NCBI Taxonomy" id="2073169"/>
    <lineage>
        <taxon>Bacteria</taxon>
        <taxon>Pseudomonadati</taxon>
        <taxon>Pseudomonadota</taxon>
        <taxon>Betaproteobacteria</taxon>
        <taxon>Neisseriales</taxon>
        <taxon>Chromobacteriaceae</taxon>
        <taxon>Chromobacterium</taxon>
    </lineage>
</organism>
<proteinExistence type="predicted"/>
<dbReference type="AlphaFoldDB" id="A0A2S5DB15"/>
<keyword evidence="3" id="KW-1185">Reference proteome</keyword>
<protein>
    <submittedName>
        <fullName evidence="2">3-oxoacyl-ACP synthase</fullName>
    </submittedName>
</protein>
<dbReference type="OrthoDB" id="9798676at2"/>